<evidence type="ECO:0000256" key="2">
    <source>
        <dbReference type="SAM" id="MobiDB-lite"/>
    </source>
</evidence>
<dbReference type="RefSeq" id="WP_015249417.1">
    <property type="nucleotide sequence ID" value="NC_019892.1"/>
</dbReference>
<feature type="compositionally biased region" description="Low complexity" evidence="2">
    <location>
        <begin position="395"/>
        <end position="405"/>
    </location>
</feature>
<keyword evidence="3" id="KW-0472">Membrane</keyword>
<dbReference type="EMBL" id="CP003364">
    <property type="protein sequence ID" value="AGA30331.1"/>
    <property type="molecule type" value="Genomic_DNA"/>
</dbReference>
<dbReference type="eggNOG" id="COG2268">
    <property type="taxonomic scope" value="Bacteria"/>
</dbReference>
<dbReference type="AlphaFoldDB" id="L0DNR9"/>
<feature type="compositionally biased region" description="Low complexity" evidence="2">
    <location>
        <begin position="355"/>
        <end position="364"/>
    </location>
</feature>
<feature type="compositionally biased region" description="Polar residues" evidence="2">
    <location>
        <begin position="326"/>
        <end position="340"/>
    </location>
</feature>
<proteinExistence type="predicted"/>
<evidence type="ECO:0000313" key="4">
    <source>
        <dbReference type="EMBL" id="AGA30331.1"/>
    </source>
</evidence>
<keyword evidence="3" id="KW-1133">Transmembrane helix</keyword>
<dbReference type="Proteomes" id="UP000010798">
    <property type="component" value="Chromosome"/>
</dbReference>
<keyword evidence="5" id="KW-1185">Reference proteome</keyword>
<reference evidence="4 5" key="1">
    <citation type="submission" date="2012-02" db="EMBL/GenBank/DDBJ databases">
        <title>Complete sequence of chromosome of Singulisphaera acidiphila DSM 18658.</title>
        <authorList>
            <consortium name="US DOE Joint Genome Institute (JGI-PGF)"/>
            <person name="Lucas S."/>
            <person name="Copeland A."/>
            <person name="Lapidus A."/>
            <person name="Glavina del Rio T."/>
            <person name="Dalin E."/>
            <person name="Tice H."/>
            <person name="Bruce D."/>
            <person name="Goodwin L."/>
            <person name="Pitluck S."/>
            <person name="Peters L."/>
            <person name="Ovchinnikova G."/>
            <person name="Chertkov O."/>
            <person name="Kyrpides N."/>
            <person name="Mavromatis K."/>
            <person name="Ivanova N."/>
            <person name="Brettin T."/>
            <person name="Detter J.C."/>
            <person name="Han C."/>
            <person name="Larimer F."/>
            <person name="Land M."/>
            <person name="Hauser L."/>
            <person name="Markowitz V."/>
            <person name="Cheng J.-F."/>
            <person name="Hugenholtz P."/>
            <person name="Woyke T."/>
            <person name="Wu D."/>
            <person name="Tindall B."/>
            <person name="Pomrenke H."/>
            <person name="Brambilla E."/>
            <person name="Klenk H.-P."/>
            <person name="Eisen J.A."/>
        </authorList>
    </citation>
    <scope>NUCLEOTIDE SEQUENCE [LARGE SCALE GENOMIC DNA]</scope>
    <source>
        <strain evidence="5">ATCC BAA-1392 / DSM 18658 / VKM B-2454 / MOB10</strain>
    </source>
</reference>
<accession>L0DNR9</accession>
<feature type="coiled-coil region" evidence="1">
    <location>
        <begin position="108"/>
        <end position="170"/>
    </location>
</feature>
<protein>
    <submittedName>
        <fullName evidence="4">Uncharacterized protein</fullName>
    </submittedName>
</protein>
<gene>
    <name evidence="4" type="ordered locus">Sinac_6233</name>
</gene>
<feature type="region of interest" description="Disordered" evidence="2">
    <location>
        <begin position="40"/>
        <end position="89"/>
    </location>
</feature>
<evidence type="ECO:0000256" key="1">
    <source>
        <dbReference type="SAM" id="Coils"/>
    </source>
</evidence>
<feature type="compositionally biased region" description="Low complexity" evidence="2">
    <location>
        <begin position="462"/>
        <end position="479"/>
    </location>
</feature>
<feature type="compositionally biased region" description="Pro residues" evidence="2">
    <location>
        <begin position="62"/>
        <end position="87"/>
    </location>
</feature>
<organism evidence="4 5">
    <name type="scientific">Singulisphaera acidiphila (strain ATCC BAA-1392 / DSM 18658 / VKM B-2454 / MOB10)</name>
    <dbReference type="NCBI Taxonomy" id="886293"/>
    <lineage>
        <taxon>Bacteria</taxon>
        <taxon>Pseudomonadati</taxon>
        <taxon>Planctomycetota</taxon>
        <taxon>Planctomycetia</taxon>
        <taxon>Isosphaerales</taxon>
        <taxon>Isosphaeraceae</taxon>
        <taxon>Singulisphaera</taxon>
    </lineage>
</organism>
<dbReference type="HOGENOM" id="CLU_375478_0_0_0"/>
<feature type="transmembrane region" description="Helical" evidence="3">
    <location>
        <begin position="12"/>
        <end position="32"/>
    </location>
</feature>
<feature type="region of interest" description="Disordered" evidence="2">
    <location>
        <begin position="304"/>
        <end position="630"/>
    </location>
</feature>
<keyword evidence="1" id="KW-0175">Coiled coil</keyword>
<name>L0DNR9_SINAD</name>
<feature type="compositionally biased region" description="Gly residues" evidence="2">
    <location>
        <begin position="612"/>
        <end position="621"/>
    </location>
</feature>
<keyword evidence="3" id="KW-0812">Transmembrane</keyword>
<evidence type="ECO:0000256" key="3">
    <source>
        <dbReference type="SAM" id="Phobius"/>
    </source>
</evidence>
<dbReference type="STRING" id="886293.Sinac_6233"/>
<feature type="compositionally biased region" description="Gly residues" evidence="2">
    <location>
        <begin position="561"/>
        <end position="602"/>
    </location>
</feature>
<feature type="compositionally biased region" description="Gly residues" evidence="2">
    <location>
        <begin position="365"/>
        <end position="381"/>
    </location>
</feature>
<evidence type="ECO:0000313" key="5">
    <source>
        <dbReference type="Proteomes" id="UP000010798"/>
    </source>
</evidence>
<dbReference type="KEGG" id="saci:Sinac_6233"/>
<feature type="compositionally biased region" description="Low complexity" evidence="2">
    <location>
        <begin position="550"/>
        <end position="560"/>
    </location>
</feature>
<sequence length="739" mass="76152">MTRPRLRIGSELLPVCLILASLAGTSFLIVSMHRRATSLRKRAPTQAAPPLAANTATRSPVLVPPPPTPPEPELKPEPAPLPAPPVEDPTRTALARLGAEEAEQLLEAQAADRKAEALEHSIKAALAESQRWKRREQLIHSQIDSITGRVRSLEQEADALAMERDVLAQELEASKTALMKARTRSSYAVLPNRAPNGTWRRPIVIECHNGCATLQPGGPTFNLLDLSALLGARSSPILLAVVRELTRIQGVTGPDGAPTVPYIFFVVRPDGIRPFYDARARLESLGIAFGYELVDQDMEIDYPDLDHPDEWDGSPKLSKFPELAMSGNSRPPSPTRSNEAGRQGHSVDDYRWPTGSAGSSEGSGLPPGGSGRRASGGGNPSGSGISLGDLGMPGDRGTSSSRSRGLAGQGRSGDLGREISEARNVPTGSAATPGMLPPLGGSMDRPGMLPTTGGGTGDRGDTGVSAPSGSFAGSGRSGSNHTGSQSGIPFGVNVPGQAGSLAQGTGTASPPPHPEDVSNLDGVSLMGRPPGEGAPFRPRGLLPGEPGAPPEESANAPGVAGQQGGAQTGGPGQSGGQGQSGGPGQSSGQPGGQSGGASGGSGTAASGSSGSVAGGRSGGEGVPSPGSRDPLRIEVPMEIVVACGPSGVVIHPGGYSISLKALKGKDPIFTTSLKTIVRLRQQVDPMIRPKPTIRFLVEPGGGETYRDARRVTVLSGIEWPTVLQVADTRVLDFLPRERF</sequence>
<dbReference type="OrthoDB" id="233190at2"/>